<evidence type="ECO:0000256" key="7">
    <source>
        <dbReference type="ARBA" id="ARBA00023136"/>
    </source>
</evidence>
<keyword evidence="3" id="KW-0813">Transport</keyword>
<sequence length="530" mass="55501">MSHDRDTSGGTTADQSATDAQATAAAQADAQVEAQASTQAEAETTAGGVNAGLLIGILVGAAFVAILNETALSNALPSLMAEFSITEGTAQWLTTVFMLTMAVVIPTTGYLMDRLTLRSIYTVALSLFLAGAILAAAAPIFALLLLARVLQAAGTALIIPLLMTTIMMLIPVERRGSVFGLVTIVLAVGPAVGPTFAGVVMELASWRWIFLVMIPLALIALLLGLWQIKNYKEPKKPPFDLFSVLLSAIGFGATIYGLSGMSAIADGFPTVAVISLTIGVLTLVVFFRRQGALMRAEAAGEHKAALLNTTPLKIREFSWSLGLMLLSFGSLFGFIIIMPIFGQTVLGLSELQTGLVTLPGGIIMGVMGPIVGRMYDRMGTRPLIIPGGALLMVAMGMLLMLDENKDFWYLTAVAVVLNIGLSCLMTPLMSNALAAVPDTISSHGSAILNTLQQIAGAAGTALFIAVMSFGSARSDADEPVMALVDGVHGAFYLGAGISVVVFVLALVLRIDARDIPKEQRGSAPERIDAE</sequence>
<dbReference type="Gene3D" id="1.20.1250.20">
    <property type="entry name" value="MFS general substrate transporter like domains"/>
    <property type="match status" value="1"/>
</dbReference>
<feature type="transmembrane region" description="Helical" evidence="9">
    <location>
        <begin position="51"/>
        <end position="72"/>
    </location>
</feature>
<keyword evidence="6 9" id="KW-1133">Transmembrane helix</keyword>
<feature type="transmembrane region" description="Helical" evidence="9">
    <location>
        <begin position="383"/>
        <end position="401"/>
    </location>
</feature>
<proteinExistence type="inferred from homology"/>
<dbReference type="InterPro" id="IPR036259">
    <property type="entry name" value="MFS_trans_sf"/>
</dbReference>
<gene>
    <name evidence="11" type="ORF">H9751_10195</name>
</gene>
<evidence type="ECO:0000259" key="10">
    <source>
        <dbReference type="PROSITE" id="PS50850"/>
    </source>
</evidence>
<dbReference type="InterPro" id="IPR011701">
    <property type="entry name" value="MFS"/>
</dbReference>
<keyword evidence="4" id="KW-1003">Cell membrane</keyword>
<comment type="subcellular location">
    <subcellularLocation>
        <location evidence="1">Cell membrane</location>
        <topology evidence="1">Multi-pass membrane protein</topology>
    </subcellularLocation>
</comment>
<feature type="transmembrane region" description="Helical" evidence="9">
    <location>
        <begin position="446"/>
        <end position="469"/>
    </location>
</feature>
<dbReference type="EMBL" id="DWVP01000023">
    <property type="protein sequence ID" value="HJC85892.1"/>
    <property type="molecule type" value="Genomic_DNA"/>
</dbReference>
<dbReference type="AlphaFoldDB" id="A0A9D2QHZ0"/>
<evidence type="ECO:0000256" key="6">
    <source>
        <dbReference type="ARBA" id="ARBA00022989"/>
    </source>
</evidence>
<feature type="transmembrane region" description="Helical" evidence="9">
    <location>
        <begin position="407"/>
        <end position="434"/>
    </location>
</feature>
<dbReference type="Pfam" id="PF07690">
    <property type="entry name" value="MFS_1"/>
    <property type="match status" value="2"/>
</dbReference>
<evidence type="ECO:0000256" key="5">
    <source>
        <dbReference type="ARBA" id="ARBA00022692"/>
    </source>
</evidence>
<organism evidence="11 12">
    <name type="scientific">Candidatus Corynebacterium faecigallinarum</name>
    <dbReference type="NCBI Taxonomy" id="2838528"/>
    <lineage>
        <taxon>Bacteria</taxon>
        <taxon>Bacillati</taxon>
        <taxon>Actinomycetota</taxon>
        <taxon>Actinomycetes</taxon>
        <taxon>Mycobacteriales</taxon>
        <taxon>Corynebacteriaceae</taxon>
        <taxon>Corynebacterium</taxon>
    </lineage>
</organism>
<dbReference type="InterPro" id="IPR020846">
    <property type="entry name" value="MFS_dom"/>
</dbReference>
<reference evidence="11" key="1">
    <citation type="journal article" date="2021" name="PeerJ">
        <title>Extensive microbial diversity within the chicken gut microbiome revealed by metagenomics and culture.</title>
        <authorList>
            <person name="Gilroy R."/>
            <person name="Ravi A."/>
            <person name="Getino M."/>
            <person name="Pursley I."/>
            <person name="Horton D.L."/>
            <person name="Alikhan N.F."/>
            <person name="Baker D."/>
            <person name="Gharbi K."/>
            <person name="Hall N."/>
            <person name="Watson M."/>
            <person name="Adriaenssens E.M."/>
            <person name="Foster-Nyarko E."/>
            <person name="Jarju S."/>
            <person name="Secka A."/>
            <person name="Antonio M."/>
            <person name="Oren A."/>
            <person name="Chaudhuri R.R."/>
            <person name="La Ragione R."/>
            <person name="Hildebrand F."/>
            <person name="Pallen M.J."/>
        </authorList>
    </citation>
    <scope>NUCLEOTIDE SEQUENCE</scope>
    <source>
        <strain evidence="11">ChiHjej13B12-4958</strain>
    </source>
</reference>
<feature type="domain" description="Major facilitator superfamily (MFS) profile" evidence="10">
    <location>
        <begin position="54"/>
        <end position="513"/>
    </location>
</feature>
<feature type="region of interest" description="Disordered" evidence="8">
    <location>
        <begin position="1"/>
        <end position="24"/>
    </location>
</feature>
<comment type="caution">
    <text evidence="11">The sequence shown here is derived from an EMBL/GenBank/DDBJ whole genome shotgun (WGS) entry which is preliminary data.</text>
</comment>
<dbReference type="PROSITE" id="PS50850">
    <property type="entry name" value="MFS"/>
    <property type="match status" value="1"/>
</dbReference>
<evidence type="ECO:0000256" key="9">
    <source>
        <dbReference type="SAM" id="Phobius"/>
    </source>
</evidence>
<dbReference type="PANTHER" id="PTHR42718:SF9">
    <property type="entry name" value="MAJOR FACILITATOR SUPERFAMILY MULTIDRUG TRANSPORTER MFSC"/>
    <property type="match status" value="1"/>
</dbReference>
<feature type="transmembrane region" description="Helical" evidence="9">
    <location>
        <begin position="123"/>
        <end position="146"/>
    </location>
</feature>
<dbReference type="GO" id="GO:0022857">
    <property type="term" value="F:transmembrane transporter activity"/>
    <property type="evidence" value="ECO:0007669"/>
    <property type="project" value="InterPro"/>
</dbReference>
<feature type="transmembrane region" description="Helical" evidence="9">
    <location>
        <begin position="489"/>
        <end position="510"/>
    </location>
</feature>
<evidence type="ECO:0000256" key="2">
    <source>
        <dbReference type="ARBA" id="ARBA00008537"/>
    </source>
</evidence>
<feature type="transmembrane region" description="Helical" evidence="9">
    <location>
        <begin position="92"/>
        <end position="111"/>
    </location>
</feature>
<evidence type="ECO:0000256" key="1">
    <source>
        <dbReference type="ARBA" id="ARBA00004651"/>
    </source>
</evidence>
<evidence type="ECO:0000313" key="12">
    <source>
        <dbReference type="Proteomes" id="UP000823858"/>
    </source>
</evidence>
<feature type="compositionally biased region" description="Low complexity" evidence="8">
    <location>
        <begin position="11"/>
        <end position="24"/>
    </location>
</feature>
<keyword evidence="7 9" id="KW-0472">Membrane</keyword>
<feature type="transmembrane region" description="Helical" evidence="9">
    <location>
        <begin position="178"/>
        <end position="200"/>
    </location>
</feature>
<accession>A0A9D2QHZ0</accession>
<keyword evidence="5 9" id="KW-0812">Transmembrane</keyword>
<dbReference type="PRINTS" id="PR01036">
    <property type="entry name" value="TCRTETB"/>
</dbReference>
<evidence type="ECO:0000256" key="3">
    <source>
        <dbReference type="ARBA" id="ARBA00022448"/>
    </source>
</evidence>
<dbReference type="InterPro" id="IPR004638">
    <property type="entry name" value="EmrB-like"/>
</dbReference>
<protein>
    <submittedName>
        <fullName evidence="11">DHA2 family efflux MFS transporter permease subunit</fullName>
    </submittedName>
</protein>
<name>A0A9D2QHZ0_9CORY</name>
<evidence type="ECO:0000256" key="4">
    <source>
        <dbReference type="ARBA" id="ARBA00022475"/>
    </source>
</evidence>
<feature type="transmembrane region" description="Helical" evidence="9">
    <location>
        <begin position="353"/>
        <end position="371"/>
    </location>
</feature>
<dbReference type="PANTHER" id="PTHR42718">
    <property type="entry name" value="MAJOR FACILITATOR SUPERFAMILY MULTIDRUG TRANSPORTER MFSC"/>
    <property type="match status" value="1"/>
</dbReference>
<feature type="transmembrane region" description="Helical" evidence="9">
    <location>
        <begin position="321"/>
        <end position="341"/>
    </location>
</feature>
<dbReference type="NCBIfam" id="TIGR00711">
    <property type="entry name" value="efflux_EmrB"/>
    <property type="match status" value="1"/>
</dbReference>
<dbReference type="Proteomes" id="UP000823858">
    <property type="component" value="Unassembled WGS sequence"/>
</dbReference>
<dbReference type="GO" id="GO:0005886">
    <property type="term" value="C:plasma membrane"/>
    <property type="evidence" value="ECO:0007669"/>
    <property type="project" value="UniProtKB-SubCell"/>
</dbReference>
<reference evidence="11" key="2">
    <citation type="submission" date="2021-04" db="EMBL/GenBank/DDBJ databases">
        <authorList>
            <person name="Gilroy R."/>
        </authorList>
    </citation>
    <scope>NUCLEOTIDE SEQUENCE</scope>
    <source>
        <strain evidence="11">ChiHjej13B12-4958</strain>
    </source>
</reference>
<evidence type="ECO:0000313" key="11">
    <source>
        <dbReference type="EMBL" id="HJC85892.1"/>
    </source>
</evidence>
<dbReference type="SUPFAM" id="SSF103473">
    <property type="entry name" value="MFS general substrate transporter"/>
    <property type="match status" value="1"/>
</dbReference>
<feature type="transmembrane region" description="Helical" evidence="9">
    <location>
        <begin position="152"/>
        <end position="171"/>
    </location>
</feature>
<evidence type="ECO:0000256" key="8">
    <source>
        <dbReference type="SAM" id="MobiDB-lite"/>
    </source>
</evidence>
<feature type="transmembrane region" description="Helical" evidence="9">
    <location>
        <begin position="268"/>
        <end position="287"/>
    </location>
</feature>
<dbReference type="Gene3D" id="1.20.1720.10">
    <property type="entry name" value="Multidrug resistance protein D"/>
    <property type="match status" value="1"/>
</dbReference>
<feature type="transmembrane region" description="Helical" evidence="9">
    <location>
        <begin position="238"/>
        <end position="256"/>
    </location>
</feature>
<feature type="transmembrane region" description="Helical" evidence="9">
    <location>
        <begin position="206"/>
        <end position="226"/>
    </location>
</feature>
<comment type="similarity">
    <text evidence="2">Belongs to the major facilitator superfamily. EmrB family.</text>
</comment>